<keyword evidence="8 9" id="KW-0407">Ion channel</keyword>
<dbReference type="PANTHER" id="PTHR11893">
    <property type="entry name" value="INNEXIN"/>
    <property type="match status" value="1"/>
</dbReference>
<sequence length="260" mass="29738">MWLGKPIQCWIPQEFTRGWEEYAENYCWVANTYFAALQKRLPLIPDRRASHLVYYQWAPIALATQALLFYLPCLIWRIGMRHSGFSVHRVLQLAAESNELVPEVAHKTVHAMARYMEAYIQRQRVYRKKRSGERRRGSTSAKFHQSPQIEIQLPSNEAQWEKDAGQPNHSLQGSPPAYQPPPAPPAGAAEMPSMHNLSSFAIDNQGEPKRIKKPPETPYMEHAFTVVGFEQVASPRTNRSESRLLPRQTGPPDPHCSATR</sequence>
<comment type="similarity">
    <text evidence="9">Belongs to the pannexin family.</text>
</comment>
<name>A0A0R3U186_MESCO</name>
<dbReference type="AlphaFoldDB" id="A0A0R3U186"/>
<proteinExistence type="inferred from homology"/>
<evidence type="ECO:0000313" key="11">
    <source>
        <dbReference type="EMBL" id="VDD74102.1"/>
    </source>
</evidence>
<accession>A0A0R3U186</accession>
<dbReference type="STRING" id="53468.A0A0R3U186"/>
<reference evidence="11 12" key="1">
    <citation type="submission" date="2018-10" db="EMBL/GenBank/DDBJ databases">
        <authorList>
            <consortium name="Pathogen Informatics"/>
        </authorList>
    </citation>
    <scope>NUCLEOTIDE SEQUENCE [LARGE SCALE GENOMIC DNA]</scope>
</reference>
<gene>
    <name evidence="9" type="primary">inx</name>
    <name evidence="11" type="ORF">MCOS_LOCUS105</name>
</gene>
<evidence type="ECO:0000256" key="8">
    <source>
        <dbReference type="ARBA" id="ARBA00023303"/>
    </source>
</evidence>
<evidence type="ECO:0000256" key="6">
    <source>
        <dbReference type="ARBA" id="ARBA00023065"/>
    </source>
</evidence>
<feature type="region of interest" description="Disordered" evidence="10">
    <location>
        <begin position="230"/>
        <end position="260"/>
    </location>
</feature>
<evidence type="ECO:0000256" key="9">
    <source>
        <dbReference type="RuleBase" id="RU010713"/>
    </source>
</evidence>
<keyword evidence="5 9" id="KW-1133">Transmembrane helix</keyword>
<dbReference type="PRINTS" id="PR01262">
    <property type="entry name" value="INNEXIN"/>
</dbReference>
<evidence type="ECO:0000256" key="1">
    <source>
        <dbReference type="ARBA" id="ARBA00004651"/>
    </source>
</evidence>
<keyword evidence="2 9" id="KW-0813">Transport</keyword>
<organism evidence="11 12">
    <name type="scientific">Mesocestoides corti</name>
    <name type="common">Flatworm</name>
    <dbReference type="NCBI Taxonomy" id="53468"/>
    <lineage>
        <taxon>Eukaryota</taxon>
        <taxon>Metazoa</taxon>
        <taxon>Spiralia</taxon>
        <taxon>Lophotrochozoa</taxon>
        <taxon>Platyhelminthes</taxon>
        <taxon>Cestoda</taxon>
        <taxon>Eucestoda</taxon>
        <taxon>Cyclophyllidea</taxon>
        <taxon>Mesocestoididae</taxon>
        <taxon>Mesocestoides</taxon>
    </lineage>
</organism>
<keyword evidence="3" id="KW-1003">Cell membrane</keyword>
<evidence type="ECO:0000256" key="5">
    <source>
        <dbReference type="ARBA" id="ARBA00022989"/>
    </source>
</evidence>
<feature type="transmembrane region" description="Helical" evidence="9">
    <location>
        <begin position="54"/>
        <end position="76"/>
    </location>
</feature>
<protein>
    <recommendedName>
        <fullName evidence="9">Innexin</fullName>
    </recommendedName>
</protein>
<feature type="compositionally biased region" description="Polar residues" evidence="10">
    <location>
        <begin position="139"/>
        <end position="158"/>
    </location>
</feature>
<dbReference type="GO" id="GO:0005886">
    <property type="term" value="C:plasma membrane"/>
    <property type="evidence" value="ECO:0007669"/>
    <property type="project" value="UniProtKB-SubCell"/>
</dbReference>
<dbReference type="GO" id="GO:0005921">
    <property type="term" value="C:gap junction"/>
    <property type="evidence" value="ECO:0007669"/>
    <property type="project" value="UniProtKB-UniRule"/>
</dbReference>
<keyword evidence="6 9" id="KW-0406">Ion transport</keyword>
<keyword evidence="4 9" id="KW-0812">Transmembrane</keyword>
<dbReference type="EMBL" id="UXSR01000008">
    <property type="protein sequence ID" value="VDD74102.1"/>
    <property type="molecule type" value="Genomic_DNA"/>
</dbReference>
<evidence type="ECO:0000313" key="12">
    <source>
        <dbReference type="Proteomes" id="UP000267029"/>
    </source>
</evidence>
<dbReference type="GO" id="GO:0005243">
    <property type="term" value="F:gap junction channel activity"/>
    <property type="evidence" value="ECO:0007669"/>
    <property type="project" value="TreeGrafter"/>
</dbReference>
<comment type="subcellular location">
    <subcellularLocation>
        <location evidence="1 9">Cell membrane</location>
        <topology evidence="1 9">Multi-pass membrane protein</topology>
    </subcellularLocation>
</comment>
<comment type="caution">
    <text evidence="9">Lacks conserved residue(s) required for the propagation of feature annotation.</text>
</comment>
<evidence type="ECO:0000256" key="3">
    <source>
        <dbReference type="ARBA" id="ARBA00022475"/>
    </source>
</evidence>
<dbReference type="OrthoDB" id="5867527at2759"/>
<dbReference type="GO" id="GO:0034220">
    <property type="term" value="P:monoatomic ion transmembrane transport"/>
    <property type="evidence" value="ECO:0007669"/>
    <property type="project" value="UniProtKB-KW"/>
</dbReference>
<evidence type="ECO:0000256" key="4">
    <source>
        <dbReference type="ARBA" id="ARBA00022692"/>
    </source>
</evidence>
<keyword evidence="12" id="KW-1185">Reference proteome</keyword>
<dbReference type="Pfam" id="PF00876">
    <property type="entry name" value="Innexin"/>
    <property type="match status" value="1"/>
</dbReference>
<dbReference type="PROSITE" id="PS51013">
    <property type="entry name" value="PANNEXIN"/>
    <property type="match status" value="1"/>
</dbReference>
<feature type="region of interest" description="Disordered" evidence="10">
    <location>
        <begin position="126"/>
        <end position="192"/>
    </location>
</feature>
<dbReference type="Proteomes" id="UP000267029">
    <property type="component" value="Unassembled WGS sequence"/>
</dbReference>
<evidence type="ECO:0000256" key="10">
    <source>
        <dbReference type="SAM" id="MobiDB-lite"/>
    </source>
</evidence>
<dbReference type="PANTHER" id="PTHR11893:SF36">
    <property type="entry name" value="INNEXIN-5"/>
    <property type="match status" value="1"/>
</dbReference>
<comment type="function">
    <text evidence="9">Structural component of the gap junctions.</text>
</comment>
<dbReference type="InterPro" id="IPR000990">
    <property type="entry name" value="Innexin"/>
</dbReference>
<evidence type="ECO:0000256" key="2">
    <source>
        <dbReference type="ARBA" id="ARBA00022448"/>
    </source>
</evidence>
<evidence type="ECO:0000256" key="7">
    <source>
        <dbReference type="ARBA" id="ARBA00023136"/>
    </source>
</evidence>
<keyword evidence="7 9" id="KW-0472">Membrane</keyword>